<dbReference type="Proteomes" id="UP000299102">
    <property type="component" value="Unassembled WGS sequence"/>
</dbReference>
<evidence type="ECO:0000256" key="1">
    <source>
        <dbReference type="SAM" id="MobiDB-lite"/>
    </source>
</evidence>
<dbReference type="EMBL" id="BGZK01000857">
    <property type="protein sequence ID" value="GBP63061.1"/>
    <property type="molecule type" value="Genomic_DNA"/>
</dbReference>
<evidence type="ECO:0000313" key="2">
    <source>
        <dbReference type="EMBL" id="GBP63061.1"/>
    </source>
</evidence>
<organism evidence="2 3">
    <name type="scientific">Eumeta variegata</name>
    <name type="common">Bagworm moth</name>
    <name type="synonym">Eumeta japonica</name>
    <dbReference type="NCBI Taxonomy" id="151549"/>
    <lineage>
        <taxon>Eukaryota</taxon>
        <taxon>Metazoa</taxon>
        <taxon>Ecdysozoa</taxon>
        <taxon>Arthropoda</taxon>
        <taxon>Hexapoda</taxon>
        <taxon>Insecta</taxon>
        <taxon>Pterygota</taxon>
        <taxon>Neoptera</taxon>
        <taxon>Endopterygota</taxon>
        <taxon>Lepidoptera</taxon>
        <taxon>Glossata</taxon>
        <taxon>Ditrysia</taxon>
        <taxon>Tineoidea</taxon>
        <taxon>Psychidae</taxon>
        <taxon>Oiketicinae</taxon>
        <taxon>Eumeta</taxon>
    </lineage>
</organism>
<dbReference type="AlphaFoldDB" id="A0A4C1XGJ1"/>
<evidence type="ECO:0000313" key="3">
    <source>
        <dbReference type="Proteomes" id="UP000299102"/>
    </source>
</evidence>
<feature type="region of interest" description="Disordered" evidence="1">
    <location>
        <begin position="43"/>
        <end position="81"/>
    </location>
</feature>
<name>A0A4C1XGJ1_EUMVA</name>
<keyword evidence="3" id="KW-1185">Reference proteome</keyword>
<reference evidence="2 3" key="1">
    <citation type="journal article" date="2019" name="Commun. Biol.">
        <title>The bagworm genome reveals a unique fibroin gene that provides high tensile strength.</title>
        <authorList>
            <person name="Kono N."/>
            <person name="Nakamura H."/>
            <person name="Ohtoshi R."/>
            <person name="Tomita M."/>
            <person name="Numata K."/>
            <person name="Arakawa K."/>
        </authorList>
    </citation>
    <scope>NUCLEOTIDE SEQUENCE [LARGE SCALE GENOMIC DNA]</scope>
</reference>
<protein>
    <submittedName>
        <fullName evidence="2">Uncharacterized protein</fullName>
    </submittedName>
</protein>
<comment type="caution">
    <text evidence="2">The sequence shown here is derived from an EMBL/GenBank/DDBJ whole genome shotgun (WGS) entry which is preliminary data.</text>
</comment>
<accession>A0A4C1XGJ1</accession>
<sequence>MQLTSPSRQRAHAIAHSTYGAGAGLVSASVLTQRAHRIRLYDSISSKADKKEGHTPRARAAGGGRAASAGLAERPRGLPAPPRELRVCLHYPYPTITFAGSIADNEDRLQHL</sequence>
<gene>
    <name evidence="2" type="ORF">EVAR_87433_1</name>
</gene>
<proteinExistence type="predicted"/>